<sequence length="95" mass="11329">MQFSKLIPPRNSVTTTLQLKECLDDSNLQVAKLVFLTTHSLSILMYKFDETINPIFWKNHLYQFVYTILQDYQSRLGFYIDFLTILDLCDWLQKT</sequence>
<accession>A0A8S1YG63</accession>
<name>A0A8S1YG63_9CILI</name>
<gene>
    <name evidence="1" type="ORF">PPENT_87.1.T1720048</name>
</gene>
<evidence type="ECO:0000313" key="2">
    <source>
        <dbReference type="Proteomes" id="UP000689195"/>
    </source>
</evidence>
<keyword evidence="2" id="KW-1185">Reference proteome</keyword>
<dbReference type="EMBL" id="CAJJDO010000172">
    <property type="protein sequence ID" value="CAD8212960.1"/>
    <property type="molecule type" value="Genomic_DNA"/>
</dbReference>
<dbReference type="AlphaFoldDB" id="A0A8S1YG63"/>
<evidence type="ECO:0000313" key="1">
    <source>
        <dbReference type="EMBL" id="CAD8212960.1"/>
    </source>
</evidence>
<organism evidence="1 2">
    <name type="scientific">Paramecium pentaurelia</name>
    <dbReference type="NCBI Taxonomy" id="43138"/>
    <lineage>
        <taxon>Eukaryota</taxon>
        <taxon>Sar</taxon>
        <taxon>Alveolata</taxon>
        <taxon>Ciliophora</taxon>
        <taxon>Intramacronucleata</taxon>
        <taxon>Oligohymenophorea</taxon>
        <taxon>Peniculida</taxon>
        <taxon>Parameciidae</taxon>
        <taxon>Paramecium</taxon>
    </lineage>
</organism>
<dbReference type="Proteomes" id="UP000689195">
    <property type="component" value="Unassembled WGS sequence"/>
</dbReference>
<protein>
    <submittedName>
        <fullName evidence="1">Uncharacterized protein</fullName>
    </submittedName>
</protein>
<proteinExistence type="predicted"/>
<reference evidence="1" key="1">
    <citation type="submission" date="2021-01" db="EMBL/GenBank/DDBJ databases">
        <authorList>
            <consortium name="Genoscope - CEA"/>
            <person name="William W."/>
        </authorList>
    </citation>
    <scope>NUCLEOTIDE SEQUENCE</scope>
</reference>
<comment type="caution">
    <text evidence="1">The sequence shown here is derived from an EMBL/GenBank/DDBJ whole genome shotgun (WGS) entry which is preliminary data.</text>
</comment>